<keyword evidence="2" id="KW-0285">Flavoprotein</keyword>
<dbReference type="Proteomes" id="UP001194580">
    <property type="component" value="Unassembled WGS sequence"/>
</dbReference>
<evidence type="ECO:0000313" key="8">
    <source>
        <dbReference type="Proteomes" id="UP001194580"/>
    </source>
</evidence>
<name>A0AAD4HB32_9FUNG</name>
<dbReference type="InterPro" id="IPR050562">
    <property type="entry name" value="FAD_mOase_fung"/>
</dbReference>
<evidence type="ECO:0000256" key="1">
    <source>
        <dbReference type="ARBA" id="ARBA00007992"/>
    </source>
</evidence>
<feature type="domain" description="FAD-binding" evidence="6">
    <location>
        <begin position="93"/>
        <end position="152"/>
    </location>
</feature>
<dbReference type="Gene3D" id="3.50.50.60">
    <property type="entry name" value="FAD/NAD(P)-binding domain"/>
    <property type="match status" value="1"/>
</dbReference>
<sequence>METELSSLVGADGDYSGVRKVLYKTVSENIGTTGSLDPVKYPGIDDEIAHCSQIIGKNMEMLSLGVAAPKTREGCQPGLINFLYRIALMASYILIIGAGLAGIHLAILLAKAGIPYQIFERAKEIKPLWAVMSLNAGILPVLEQLRIYEELLHISLLVTGEFKIYNSVIAMILAPRTYLRKRKRLSVYNHIVFARPEFYKLLLSKMPAENIHFNKKVMTTYHGDIIVGADGASSGVRQALFKRLEKSGQLPLSDAIELNKGFICMVGTTSSLDPAKYPSVDDKVAQCNQIIGKNNYYTAAEHKFRNSEWGQEPSDLMIKEVRDFLIPFGGNLGNLIDATPRDNISRVFLEDKLFDTWHHGRTVLIGDACHKLLPSSGLGAIVAMQDAVALANCLYEMKDLTPENISNAFSTFKGERFGRVKGQFKSSRTSAQLFYGQSLSERLLRMVVFNWLPGSLQRREVTRERSLDLGHLFSLKSQFVD</sequence>
<dbReference type="PRINTS" id="PR00420">
    <property type="entry name" value="RNGMNOXGNASE"/>
</dbReference>
<dbReference type="PANTHER" id="PTHR47356">
    <property type="entry name" value="FAD-DEPENDENT MONOOXYGENASE ASQG-RELATED"/>
    <property type="match status" value="1"/>
</dbReference>
<keyword evidence="5" id="KW-0812">Transmembrane</keyword>
<reference evidence="7" key="1">
    <citation type="journal article" date="2020" name="Fungal Divers.">
        <title>Resolving the Mortierellaceae phylogeny through synthesis of multi-gene phylogenetics and phylogenomics.</title>
        <authorList>
            <person name="Vandepol N."/>
            <person name="Liber J."/>
            <person name="Desiro A."/>
            <person name="Na H."/>
            <person name="Kennedy M."/>
            <person name="Barry K."/>
            <person name="Grigoriev I.V."/>
            <person name="Miller A.N."/>
            <person name="O'Donnell K."/>
            <person name="Stajich J.E."/>
            <person name="Bonito G."/>
        </authorList>
    </citation>
    <scope>NUCLEOTIDE SEQUENCE</scope>
    <source>
        <strain evidence="7">NRRL 28262</strain>
    </source>
</reference>
<proteinExistence type="inferred from homology"/>
<dbReference type="PANTHER" id="PTHR47356:SF2">
    <property type="entry name" value="FAD-BINDING DOMAIN-CONTAINING PROTEIN-RELATED"/>
    <property type="match status" value="1"/>
</dbReference>
<dbReference type="SUPFAM" id="SSF51905">
    <property type="entry name" value="FAD/NAD(P)-binding domain"/>
    <property type="match status" value="1"/>
</dbReference>
<dbReference type="GO" id="GO:0004497">
    <property type="term" value="F:monooxygenase activity"/>
    <property type="evidence" value="ECO:0007669"/>
    <property type="project" value="InterPro"/>
</dbReference>
<accession>A0AAD4HB32</accession>
<keyword evidence="4" id="KW-0560">Oxidoreductase</keyword>
<dbReference type="Pfam" id="PF01494">
    <property type="entry name" value="FAD_binding_3"/>
    <property type="match status" value="2"/>
</dbReference>
<keyword evidence="3" id="KW-0274">FAD</keyword>
<evidence type="ECO:0000256" key="3">
    <source>
        <dbReference type="ARBA" id="ARBA00022827"/>
    </source>
</evidence>
<evidence type="ECO:0000256" key="5">
    <source>
        <dbReference type="SAM" id="Phobius"/>
    </source>
</evidence>
<organism evidence="7 8">
    <name type="scientific">Linnemannia exigua</name>
    <dbReference type="NCBI Taxonomy" id="604196"/>
    <lineage>
        <taxon>Eukaryota</taxon>
        <taxon>Fungi</taxon>
        <taxon>Fungi incertae sedis</taxon>
        <taxon>Mucoromycota</taxon>
        <taxon>Mortierellomycotina</taxon>
        <taxon>Mortierellomycetes</taxon>
        <taxon>Mortierellales</taxon>
        <taxon>Mortierellaceae</taxon>
        <taxon>Linnemannia</taxon>
    </lineage>
</organism>
<evidence type="ECO:0000313" key="7">
    <source>
        <dbReference type="EMBL" id="KAG0280762.1"/>
    </source>
</evidence>
<feature type="transmembrane region" description="Helical" evidence="5">
    <location>
        <begin position="82"/>
        <end position="107"/>
    </location>
</feature>
<evidence type="ECO:0000256" key="2">
    <source>
        <dbReference type="ARBA" id="ARBA00022630"/>
    </source>
</evidence>
<dbReference type="GO" id="GO:0071949">
    <property type="term" value="F:FAD binding"/>
    <property type="evidence" value="ECO:0007669"/>
    <property type="project" value="InterPro"/>
</dbReference>
<dbReference type="InterPro" id="IPR002938">
    <property type="entry name" value="FAD-bd"/>
</dbReference>
<comment type="caution">
    <text evidence="7">The sequence shown here is derived from an EMBL/GenBank/DDBJ whole genome shotgun (WGS) entry which is preliminary data.</text>
</comment>
<dbReference type="AlphaFoldDB" id="A0AAD4HB32"/>
<feature type="domain" description="FAD-binding" evidence="6">
    <location>
        <begin position="219"/>
        <end position="396"/>
    </location>
</feature>
<keyword evidence="5" id="KW-1133">Transmembrane helix</keyword>
<protein>
    <recommendedName>
        <fullName evidence="6">FAD-binding domain-containing protein</fullName>
    </recommendedName>
</protein>
<dbReference type="EMBL" id="JAAAIL010000048">
    <property type="protein sequence ID" value="KAG0280762.1"/>
    <property type="molecule type" value="Genomic_DNA"/>
</dbReference>
<comment type="similarity">
    <text evidence="1">Belongs to the paxM FAD-dependent monooxygenase family.</text>
</comment>
<keyword evidence="5" id="KW-0472">Membrane</keyword>
<dbReference type="InterPro" id="IPR036188">
    <property type="entry name" value="FAD/NAD-bd_sf"/>
</dbReference>
<evidence type="ECO:0000256" key="4">
    <source>
        <dbReference type="ARBA" id="ARBA00023002"/>
    </source>
</evidence>
<evidence type="ECO:0000259" key="6">
    <source>
        <dbReference type="Pfam" id="PF01494"/>
    </source>
</evidence>
<keyword evidence="8" id="KW-1185">Reference proteome</keyword>
<gene>
    <name evidence="7" type="ORF">BGZ95_008788</name>
</gene>